<proteinExistence type="predicted"/>
<feature type="compositionally biased region" description="Low complexity" evidence="1">
    <location>
        <begin position="278"/>
        <end position="294"/>
    </location>
</feature>
<feature type="compositionally biased region" description="Pro residues" evidence="1">
    <location>
        <begin position="266"/>
        <end position="277"/>
    </location>
</feature>
<sequence>MTAPVETDDAEASMIDLTKPFDFNFRLFNVDSESRQLHNPPPPPQPQRPQPKTHEKKRGHASYELLETSLVTYWKPFGQRRGVCLGPEETYLCTGCEICAPSEYVTNSQPECNRIPPTAVAMPLPEMPSYERVNYELALFKANMEELRQHRAFASELTHQDPQQIDQVLEGKTPEKREISQRQLKSDGAAAVPWLTDQVFPLRSSDMAIRDKSINVAPGDNTIHVATGKANGSPPKAATARVPKKPRVAKANGSDPPKKRGRPRKYPLPEPKPPPESKLPQSTPSQSTLSQPTPDSHGKA</sequence>
<dbReference type="RefSeq" id="XP_031019738.1">
    <property type="nucleotide sequence ID" value="XM_031156205.1"/>
</dbReference>
<dbReference type="AlphaFoldDB" id="A0A366S738"/>
<feature type="compositionally biased region" description="Pro residues" evidence="1">
    <location>
        <begin position="39"/>
        <end position="49"/>
    </location>
</feature>
<protein>
    <submittedName>
        <fullName evidence="2">Uncharacterized protein</fullName>
    </submittedName>
</protein>
<feature type="region of interest" description="Disordered" evidence="1">
    <location>
        <begin position="33"/>
        <end position="60"/>
    </location>
</feature>
<dbReference type="Proteomes" id="UP000253153">
    <property type="component" value="Unassembled WGS sequence"/>
</dbReference>
<dbReference type="GeneID" id="41991501"/>
<reference evidence="2 3" key="1">
    <citation type="submission" date="2018-06" db="EMBL/GenBank/DDBJ databases">
        <title>Fusarium incarnatum-equiseti species complex species 28.</title>
        <authorList>
            <person name="Gardiner D.M."/>
        </authorList>
    </citation>
    <scope>NUCLEOTIDE SEQUENCE [LARGE SCALE GENOMIC DNA]</scope>
    <source>
        <strain evidence="2 3">FIESC_28</strain>
    </source>
</reference>
<name>A0A366S738_9HYPO</name>
<feature type="region of interest" description="Disordered" evidence="1">
    <location>
        <begin position="225"/>
        <end position="300"/>
    </location>
</feature>
<accession>A0A366S738</accession>
<keyword evidence="3" id="KW-1185">Reference proteome</keyword>
<evidence type="ECO:0000256" key="1">
    <source>
        <dbReference type="SAM" id="MobiDB-lite"/>
    </source>
</evidence>
<evidence type="ECO:0000313" key="2">
    <source>
        <dbReference type="EMBL" id="RBR25147.1"/>
    </source>
</evidence>
<comment type="caution">
    <text evidence="2">The sequence shown here is derived from an EMBL/GenBank/DDBJ whole genome shotgun (WGS) entry which is preliminary data.</text>
</comment>
<organism evidence="2 3">
    <name type="scientific">Fusarium coffeatum</name>
    <dbReference type="NCBI Taxonomy" id="231269"/>
    <lineage>
        <taxon>Eukaryota</taxon>
        <taxon>Fungi</taxon>
        <taxon>Dikarya</taxon>
        <taxon>Ascomycota</taxon>
        <taxon>Pezizomycotina</taxon>
        <taxon>Sordariomycetes</taxon>
        <taxon>Hypocreomycetidae</taxon>
        <taxon>Hypocreales</taxon>
        <taxon>Nectriaceae</taxon>
        <taxon>Fusarium</taxon>
        <taxon>Fusarium incarnatum-equiseti species complex</taxon>
    </lineage>
</organism>
<evidence type="ECO:0000313" key="3">
    <source>
        <dbReference type="Proteomes" id="UP000253153"/>
    </source>
</evidence>
<gene>
    <name evidence="2" type="ORF">FIESC28_02055</name>
</gene>
<dbReference type="EMBL" id="QKXC01000043">
    <property type="protein sequence ID" value="RBR25147.1"/>
    <property type="molecule type" value="Genomic_DNA"/>
</dbReference>
<dbReference type="OrthoDB" id="10392028at2759"/>